<comment type="caution">
    <text evidence="2">The sequence shown here is derived from an EMBL/GenBank/DDBJ whole genome shotgun (WGS) entry which is preliminary data.</text>
</comment>
<evidence type="ECO:0000313" key="3">
    <source>
        <dbReference type="Proteomes" id="UP001283361"/>
    </source>
</evidence>
<dbReference type="AlphaFoldDB" id="A0AAE1DUW8"/>
<gene>
    <name evidence="2" type="ORF">RRG08_014965</name>
</gene>
<feature type="region of interest" description="Disordered" evidence="1">
    <location>
        <begin position="111"/>
        <end position="135"/>
    </location>
</feature>
<evidence type="ECO:0000313" key="2">
    <source>
        <dbReference type="EMBL" id="KAK3783647.1"/>
    </source>
</evidence>
<reference evidence="2" key="1">
    <citation type="journal article" date="2023" name="G3 (Bethesda)">
        <title>A reference genome for the long-term kleptoplast-retaining sea slug Elysia crispata morphotype clarki.</title>
        <authorList>
            <person name="Eastman K.E."/>
            <person name="Pendleton A.L."/>
            <person name="Shaikh M.A."/>
            <person name="Suttiyut T."/>
            <person name="Ogas R."/>
            <person name="Tomko P."/>
            <person name="Gavelis G."/>
            <person name="Widhalm J.R."/>
            <person name="Wisecaver J.H."/>
        </authorList>
    </citation>
    <scope>NUCLEOTIDE SEQUENCE</scope>
    <source>
        <strain evidence="2">ECLA1</strain>
    </source>
</reference>
<sequence length="135" mass="15496">MYVYVVSYVMYVDLKPFKGVSTDEIIDNDGVKNQADLQYSTSAKQHYCGHGGKNGYHPPGYIYQAVGSYPTSKHKGRYGVDKFRVSWHMNIPWKEQLVNLLIHLSGRQHHEPFTTGRDTTLDARSKRSHIQPRAQ</sequence>
<keyword evidence="3" id="KW-1185">Reference proteome</keyword>
<name>A0AAE1DUW8_9GAST</name>
<protein>
    <submittedName>
        <fullName evidence="2">Uncharacterized protein</fullName>
    </submittedName>
</protein>
<accession>A0AAE1DUW8</accession>
<evidence type="ECO:0000256" key="1">
    <source>
        <dbReference type="SAM" id="MobiDB-lite"/>
    </source>
</evidence>
<dbReference type="Proteomes" id="UP001283361">
    <property type="component" value="Unassembled WGS sequence"/>
</dbReference>
<feature type="compositionally biased region" description="Basic residues" evidence="1">
    <location>
        <begin position="126"/>
        <end position="135"/>
    </location>
</feature>
<dbReference type="EMBL" id="JAWDGP010002375">
    <property type="protein sequence ID" value="KAK3783647.1"/>
    <property type="molecule type" value="Genomic_DNA"/>
</dbReference>
<organism evidence="2 3">
    <name type="scientific">Elysia crispata</name>
    <name type="common">lettuce slug</name>
    <dbReference type="NCBI Taxonomy" id="231223"/>
    <lineage>
        <taxon>Eukaryota</taxon>
        <taxon>Metazoa</taxon>
        <taxon>Spiralia</taxon>
        <taxon>Lophotrochozoa</taxon>
        <taxon>Mollusca</taxon>
        <taxon>Gastropoda</taxon>
        <taxon>Heterobranchia</taxon>
        <taxon>Euthyneura</taxon>
        <taxon>Panpulmonata</taxon>
        <taxon>Sacoglossa</taxon>
        <taxon>Placobranchoidea</taxon>
        <taxon>Plakobranchidae</taxon>
        <taxon>Elysia</taxon>
    </lineage>
</organism>
<proteinExistence type="predicted"/>